<accession>A0AAN9MR29</accession>
<dbReference type="AlphaFoldDB" id="A0AAN9MR29"/>
<reference evidence="1 2" key="1">
    <citation type="submission" date="2024-01" db="EMBL/GenBank/DDBJ databases">
        <title>The genomes of 5 underutilized Papilionoideae crops provide insights into root nodulation and disease resistanc.</title>
        <authorList>
            <person name="Jiang F."/>
        </authorList>
    </citation>
    <scope>NUCLEOTIDE SEQUENCE [LARGE SCALE GENOMIC DNA]</scope>
    <source>
        <strain evidence="1">LVBAO_FW01</strain>
        <tissue evidence="1">Leaves</tissue>
    </source>
</reference>
<proteinExistence type="predicted"/>
<protein>
    <submittedName>
        <fullName evidence="1">Uncharacterized protein</fullName>
    </submittedName>
</protein>
<evidence type="ECO:0000313" key="1">
    <source>
        <dbReference type="EMBL" id="KAK7359400.1"/>
    </source>
</evidence>
<name>A0AAN9MR29_CANGL</name>
<sequence length="70" mass="7952">MCHSANYLNLSHSTNISDPVRDLISGFCAKSSDVGERQLHEDEAKITLPQVVTEWKTQECQPIQTLHPFR</sequence>
<keyword evidence="2" id="KW-1185">Reference proteome</keyword>
<organism evidence="1 2">
    <name type="scientific">Canavalia gladiata</name>
    <name type="common">Sword bean</name>
    <name type="synonym">Dolichos gladiatus</name>
    <dbReference type="NCBI Taxonomy" id="3824"/>
    <lineage>
        <taxon>Eukaryota</taxon>
        <taxon>Viridiplantae</taxon>
        <taxon>Streptophyta</taxon>
        <taxon>Embryophyta</taxon>
        <taxon>Tracheophyta</taxon>
        <taxon>Spermatophyta</taxon>
        <taxon>Magnoliopsida</taxon>
        <taxon>eudicotyledons</taxon>
        <taxon>Gunneridae</taxon>
        <taxon>Pentapetalae</taxon>
        <taxon>rosids</taxon>
        <taxon>fabids</taxon>
        <taxon>Fabales</taxon>
        <taxon>Fabaceae</taxon>
        <taxon>Papilionoideae</taxon>
        <taxon>50 kb inversion clade</taxon>
        <taxon>NPAAA clade</taxon>
        <taxon>indigoferoid/millettioid clade</taxon>
        <taxon>Phaseoleae</taxon>
        <taxon>Canavalia</taxon>
    </lineage>
</organism>
<gene>
    <name evidence="1" type="ORF">VNO77_01358</name>
</gene>
<evidence type="ECO:0000313" key="2">
    <source>
        <dbReference type="Proteomes" id="UP001367508"/>
    </source>
</evidence>
<dbReference type="EMBL" id="JAYMYQ010000001">
    <property type="protein sequence ID" value="KAK7359400.1"/>
    <property type="molecule type" value="Genomic_DNA"/>
</dbReference>
<dbReference type="Proteomes" id="UP001367508">
    <property type="component" value="Unassembled WGS sequence"/>
</dbReference>
<comment type="caution">
    <text evidence="1">The sequence shown here is derived from an EMBL/GenBank/DDBJ whole genome shotgun (WGS) entry which is preliminary data.</text>
</comment>